<keyword evidence="1" id="KW-0055">Arginine biosynthesis</keyword>
<dbReference type="PANTHER" id="PTHR32338">
    <property type="entry name" value="N-ACETYL-GAMMA-GLUTAMYL-PHOSPHATE REDUCTASE, CHLOROPLASTIC-RELATED-RELATED"/>
    <property type="match status" value="1"/>
</dbReference>
<dbReference type="SMART" id="SM00859">
    <property type="entry name" value="Semialdhyde_dh"/>
    <property type="match status" value="1"/>
</dbReference>
<accession>A0AAQ3KDY4</accession>
<keyword evidence="4" id="KW-1185">Reference proteome</keyword>
<dbReference type="EMBL" id="CP136894">
    <property type="protein sequence ID" value="WOL06760.1"/>
    <property type="molecule type" value="Genomic_DNA"/>
</dbReference>
<dbReference type="Gene3D" id="3.40.50.720">
    <property type="entry name" value="NAD(P)-binding Rossmann-like Domain"/>
    <property type="match status" value="1"/>
</dbReference>
<dbReference type="Proteomes" id="UP001327560">
    <property type="component" value="Chromosome 5"/>
</dbReference>
<dbReference type="GO" id="GO:0006526">
    <property type="term" value="P:L-arginine biosynthetic process"/>
    <property type="evidence" value="ECO:0007669"/>
    <property type="project" value="UniProtKB-KW"/>
</dbReference>
<dbReference type="InterPro" id="IPR036291">
    <property type="entry name" value="NAD(P)-bd_dom_sf"/>
</dbReference>
<dbReference type="InterPro" id="IPR050085">
    <property type="entry name" value="AGPR"/>
</dbReference>
<keyword evidence="1" id="KW-0028">Amino-acid biosynthesis</keyword>
<name>A0AAQ3KDY4_9LILI</name>
<dbReference type="CDD" id="cd17895">
    <property type="entry name" value="AGPR_1_N"/>
    <property type="match status" value="1"/>
</dbReference>
<evidence type="ECO:0000256" key="1">
    <source>
        <dbReference type="ARBA" id="ARBA00022571"/>
    </source>
</evidence>
<evidence type="ECO:0000313" key="3">
    <source>
        <dbReference type="EMBL" id="WOL06760.1"/>
    </source>
</evidence>
<dbReference type="SUPFAM" id="SSF51735">
    <property type="entry name" value="NAD(P)-binding Rossmann-fold domains"/>
    <property type="match status" value="1"/>
</dbReference>
<reference evidence="3 4" key="1">
    <citation type="submission" date="2023-10" db="EMBL/GenBank/DDBJ databases">
        <title>Chromosome-scale genome assembly provides insights into flower coloration mechanisms of Canna indica.</title>
        <authorList>
            <person name="Li C."/>
        </authorList>
    </citation>
    <scope>NUCLEOTIDE SEQUENCE [LARGE SCALE GENOMIC DNA]</scope>
    <source>
        <tissue evidence="3">Flower</tissue>
    </source>
</reference>
<organism evidence="3 4">
    <name type="scientific">Canna indica</name>
    <name type="common">Indian-shot</name>
    <dbReference type="NCBI Taxonomy" id="4628"/>
    <lineage>
        <taxon>Eukaryota</taxon>
        <taxon>Viridiplantae</taxon>
        <taxon>Streptophyta</taxon>
        <taxon>Embryophyta</taxon>
        <taxon>Tracheophyta</taxon>
        <taxon>Spermatophyta</taxon>
        <taxon>Magnoliopsida</taxon>
        <taxon>Liliopsida</taxon>
        <taxon>Zingiberales</taxon>
        <taxon>Cannaceae</taxon>
        <taxon>Canna</taxon>
    </lineage>
</organism>
<evidence type="ECO:0000313" key="4">
    <source>
        <dbReference type="Proteomes" id="UP001327560"/>
    </source>
</evidence>
<feature type="domain" description="Semialdehyde dehydrogenase NAD-binding" evidence="2">
    <location>
        <begin position="59"/>
        <end position="161"/>
    </location>
</feature>
<dbReference type="AlphaFoldDB" id="A0AAQ3KDY4"/>
<sequence>MSSSVVRLVPLEIGCLGKYDVKRSNVRQGSDRVLSVRASVASKTLEYPKAKVKQSEDVRIGVLGASGYTGAEIVRLLANHPHLRLTLMTADRKAGQSFGSVFPHLIIQVCFFFMVAVKDADFSNVDAVFCCLPHGTTHDIIRGLPKGLKIVDLYAVRPNKN</sequence>
<dbReference type="GO" id="GO:0051287">
    <property type="term" value="F:NAD binding"/>
    <property type="evidence" value="ECO:0007669"/>
    <property type="project" value="InterPro"/>
</dbReference>
<protein>
    <recommendedName>
        <fullName evidence="2">Semialdehyde dehydrogenase NAD-binding domain-containing protein</fullName>
    </recommendedName>
</protein>
<dbReference type="InterPro" id="IPR000534">
    <property type="entry name" value="Semialdehyde_DH_NAD-bd"/>
</dbReference>
<dbReference type="PANTHER" id="PTHR32338:SF10">
    <property type="entry name" value="N-ACETYL-GAMMA-GLUTAMYL-PHOSPHATE REDUCTASE, CHLOROPLASTIC-RELATED"/>
    <property type="match status" value="1"/>
</dbReference>
<proteinExistence type="predicted"/>
<gene>
    <name evidence="3" type="ORF">Cni_G15494</name>
</gene>
<evidence type="ECO:0000259" key="2">
    <source>
        <dbReference type="SMART" id="SM00859"/>
    </source>
</evidence>
<dbReference type="GO" id="GO:0016620">
    <property type="term" value="F:oxidoreductase activity, acting on the aldehyde or oxo group of donors, NAD or NADP as acceptor"/>
    <property type="evidence" value="ECO:0007669"/>
    <property type="project" value="InterPro"/>
</dbReference>
<dbReference type="Pfam" id="PF01118">
    <property type="entry name" value="Semialdhyde_dh"/>
    <property type="match status" value="1"/>
</dbReference>